<dbReference type="Proteomes" id="UP000190105">
    <property type="component" value="Unassembled WGS sequence"/>
</dbReference>
<dbReference type="AlphaFoldDB" id="A0A1T4WG36"/>
<keyword evidence="9" id="KW-1185">Reference proteome</keyword>
<dbReference type="EMBL" id="FUYH01000001">
    <property type="protein sequence ID" value="SKA75865.1"/>
    <property type="molecule type" value="Genomic_DNA"/>
</dbReference>
<evidence type="ECO:0000256" key="3">
    <source>
        <dbReference type="ARBA" id="ARBA00022475"/>
    </source>
</evidence>
<dbReference type="GO" id="GO:0005886">
    <property type="term" value="C:plasma membrane"/>
    <property type="evidence" value="ECO:0007669"/>
    <property type="project" value="UniProtKB-SubCell"/>
</dbReference>
<dbReference type="PANTHER" id="PTHR43663">
    <property type="entry name" value="CHROMATE TRANSPORT PROTEIN-RELATED"/>
    <property type="match status" value="1"/>
</dbReference>
<evidence type="ECO:0000256" key="1">
    <source>
        <dbReference type="ARBA" id="ARBA00004651"/>
    </source>
</evidence>
<comment type="subcellular location">
    <subcellularLocation>
        <location evidence="1">Cell membrane</location>
        <topology evidence="1">Multi-pass membrane protein</topology>
    </subcellularLocation>
</comment>
<sequence length="181" mass="19937">MLFNLFYVFAKIGAFTLGGGYAMVPLIQSEVVDKRKWIDKEEFVDILAVAQSTPGALAINMATFIGYRKKGILGSIFATLGCVCPSFFSILIIAMFFTRFMNYKIVERAFCGIRPAVAALIAFSVFKIAKSSSIKSFYYIFTAAAFILVAFVKLDPILIIIISAVLGILILKIRGEKDADN</sequence>
<dbReference type="Pfam" id="PF02417">
    <property type="entry name" value="Chromate_transp"/>
    <property type="match status" value="1"/>
</dbReference>
<feature type="transmembrane region" description="Helical" evidence="7">
    <location>
        <begin position="6"/>
        <end position="24"/>
    </location>
</feature>
<proteinExistence type="inferred from homology"/>
<keyword evidence="5 7" id="KW-1133">Transmembrane helix</keyword>
<dbReference type="GO" id="GO:0015109">
    <property type="term" value="F:chromate transmembrane transporter activity"/>
    <property type="evidence" value="ECO:0007669"/>
    <property type="project" value="InterPro"/>
</dbReference>
<dbReference type="InterPro" id="IPR003370">
    <property type="entry name" value="Chromate_transpt"/>
</dbReference>
<feature type="transmembrane region" description="Helical" evidence="7">
    <location>
        <begin position="109"/>
        <end position="126"/>
    </location>
</feature>
<protein>
    <submittedName>
        <fullName evidence="8">Chromate transporter</fullName>
    </submittedName>
</protein>
<dbReference type="InterPro" id="IPR052518">
    <property type="entry name" value="CHR_Transporter"/>
</dbReference>
<feature type="transmembrane region" description="Helical" evidence="7">
    <location>
        <begin position="72"/>
        <end position="97"/>
    </location>
</feature>
<gene>
    <name evidence="8" type="ORF">SAMN05443428_101103</name>
</gene>
<feature type="transmembrane region" description="Helical" evidence="7">
    <location>
        <begin position="138"/>
        <end position="171"/>
    </location>
</feature>
<dbReference type="OrthoDB" id="9788907at2"/>
<reference evidence="9" key="1">
    <citation type="submission" date="2017-02" db="EMBL/GenBank/DDBJ databases">
        <authorList>
            <person name="Varghese N."/>
            <person name="Submissions S."/>
        </authorList>
    </citation>
    <scope>NUCLEOTIDE SEQUENCE [LARGE SCALE GENOMIC DNA]</scope>
    <source>
        <strain evidence="9">USBA 833</strain>
    </source>
</reference>
<comment type="similarity">
    <text evidence="2">Belongs to the chromate ion transporter (CHR) (TC 2.A.51) family.</text>
</comment>
<evidence type="ECO:0000256" key="7">
    <source>
        <dbReference type="SAM" id="Phobius"/>
    </source>
</evidence>
<accession>A0A1T4WG36</accession>
<organism evidence="8 9">
    <name type="scientific">Caloramator quimbayensis</name>
    <dbReference type="NCBI Taxonomy" id="1147123"/>
    <lineage>
        <taxon>Bacteria</taxon>
        <taxon>Bacillati</taxon>
        <taxon>Bacillota</taxon>
        <taxon>Clostridia</taxon>
        <taxon>Eubacteriales</taxon>
        <taxon>Clostridiaceae</taxon>
        <taxon>Caloramator</taxon>
    </lineage>
</organism>
<dbReference type="RefSeq" id="WP_078695140.1">
    <property type="nucleotide sequence ID" value="NZ_FUYH01000001.1"/>
</dbReference>
<keyword evidence="4 7" id="KW-0812">Transmembrane</keyword>
<evidence type="ECO:0000313" key="9">
    <source>
        <dbReference type="Proteomes" id="UP000190105"/>
    </source>
</evidence>
<evidence type="ECO:0000256" key="2">
    <source>
        <dbReference type="ARBA" id="ARBA00005262"/>
    </source>
</evidence>
<dbReference type="PANTHER" id="PTHR43663:SF2">
    <property type="entry name" value="CHROMATE TRANSPORT PROTEIN-RELATED"/>
    <property type="match status" value="1"/>
</dbReference>
<keyword evidence="3" id="KW-1003">Cell membrane</keyword>
<evidence type="ECO:0000256" key="4">
    <source>
        <dbReference type="ARBA" id="ARBA00022692"/>
    </source>
</evidence>
<evidence type="ECO:0000256" key="5">
    <source>
        <dbReference type="ARBA" id="ARBA00022989"/>
    </source>
</evidence>
<evidence type="ECO:0000313" key="8">
    <source>
        <dbReference type="EMBL" id="SKA75865.1"/>
    </source>
</evidence>
<evidence type="ECO:0000256" key="6">
    <source>
        <dbReference type="ARBA" id="ARBA00023136"/>
    </source>
</evidence>
<dbReference type="STRING" id="1147123.SAMN05443428_101103"/>
<name>A0A1T4WG36_9CLOT</name>
<keyword evidence="6 7" id="KW-0472">Membrane</keyword>